<evidence type="ECO:0000256" key="3">
    <source>
        <dbReference type="ARBA" id="ARBA00023237"/>
    </source>
</evidence>
<dbReference type="PANTHER" id="PTHR40980">
    <property type="entry name" value="PLUG DOMAIN-CONTAINING PROTEIN"/>
    <property type="match status" value="1"/>
</dbReference>
<dbReference type="SUPFAM" id="SSF56935">
    <property type="entry name" value="Porins"/>
    <property type="match status" value="1"/>
</dbReference>
<dbReference type="Pfam" id="PF07715">
    <property type="entry name" value="Plug"/>
    <property type="match status" value="1"/>
</dbReference>
<organism evidence="6 7">
    <name type="scientific">Belliella buryatensis</name>
    <dbReference type="NCBI Taxonomy" id="1500549"/>
    <lineage>
        <taxon>Bacteria</taxon>
        <taxon>Pseudomonadati</taxon>
        <taxon>Bacteroidota</taxon>
        <taxon>Cytophagia</taxon>
        <taxon>Cytophagales</taxon>
        <taxon>Cyclobacteriaceae</taxon>
        <taxon>Belliella</taxon>
    </lineage>
</organism>
<keyword evidence="3" id="KW-0998">Cell outer membrane</keyword>
<evidence type="ECO:0000313" key="7">
    <source>
        <dbReference type="Proteomes" id="UP000198480"/>
    </source>
</evidence>
<dbReference type="Gene3D" id="2.170.130.10">
    <property type="entry name" value="TonB-dependent receptor, plug domain"/>
    <property type="match status" value="1"/>
</dbReference>
<sequence>MEVRFVLLQKSIMKIKNTISIIVFIFTSASLQAQSVVVSGMVKDTKKREPLPYVNILVKNQNDSSFVVGTVTDESGVFKLSPIKSGQYFITYSYVGYKPKSEKLEIGRLSEYLDLSSIFLEEMAEELSEVIVSGSREEVEAALDKKTFSLEENISQLGGSVLQALQNLPGITIDQNGTVFLRGSDKVAILLDGKQTAITGIGAQSGLENFPASSIEKIEIINNPSSKYDATGNAGIINIIFKKEKEEGWNGKVGMIAGLGNLFEKRESLPGLRDQYRFTPKLNPSLSLNYKKDKINFFFQGDVLWHQQMMKSEFTDRVFEDGTAIRQQYIENRTQPIYNFRTGLDWNPNENNSFTFSGLFNYRAYTDLGDILYQNALTNQQQRLWQYFENEVNQTLFATITHTYKFKQPGHQLTSSFNYSFRRKDEVFYFTNEELDFIGTDTTALIADENIFDLTMDYIKPLRAGRMELGTKQRARVFPNLITFSPGNNSILDPGLAGSAEYQEWLSAVYGNYIYEKNKWELETGLRVEYVKVDYLVDPNHAVFESAGFDYFEPFPSLRASYYINDLSNFSIFYNRRVDRPEEKNLRAFPTYADPEILSIGNPTLIPQFTQSVEAGYKKSNDQGYFYGAIYHRASTNLLTRITTEVPNSTRLVTIDQNAGRGWNTGIELVISQKIGDIFTLNSNANIYQNRIGAFSLNNAYPSDINFSRSEESNFTGNVKVNGLLKLPKSLDVQLTAIYLAPDIVPQGRILSRYHLDGGVTKKIQEGNGELFLNATDIFNTLLIRYRLEGNDFTLNSNDYFETQVFRLGYSYRF</sequence>
<keyword evidence="2" id="KW-0472">Membrane</keyword>
<evidence type="ECO:0000259" key="5">
    <source>
        <dbReference type="Pfam" id="PF14905"/>
    </source>
</evidence>
<evidence type="ECO:0000256" key="2">
    <source>
        <dbReference type="ARBA" id="ARBA00023136"/>
    </source>
</evidence>
<dbReference type="AlphaFoldDB" id="A0A239CNA7"/>
<dbReference type="GO" id="GO:0009279">
    <property type="term" value="C:cell outer membrane"/>
    <property type="evidence" value="ECO:0007669"/>
    <property type="project" value="UniProtKB-SubCell"/>
</dbReference>
<dbReference type="InterPro" id="IPR041700">
    <property type="entry name" value="OMP_b-brl_3"/>
</dbReference>
<dbReference type="Pfam" id="PF14905">
    <property type="entry name" value="OMP_b-brl_3"/>
    <property type="match status" value="1"/>
</dbReference>
<comment type="subcellular location">
    <subcellularLocation>
        <location evidence="1">Cell outer membrane</location>
    </subcellularLocation>
</comment>
<reference evidence="7" key="1">
    <citation type="submission" date="2017-06" db="EMBL/GenBank/DDBJ databases">
        <authorList>
            <person name="Varghese N."/>
            <person name="Submissions S."/>
        </authorList>
    </citation>
    <scope>NUCLEOTIDE SEQUENCE [LARGE SCALE GENOMIC DNA]</scope>
    <source>
        <strain evidence="7">5C</strain>
    </source>
</reference>
<dbReference type="Proteomes" id="UP000198480">
    <property type="component" value="Unassembled WGS sequence"/>
</dbReference>
<protein>
    <submittedName>
        <fullName evidence="6">Outer membrane receptor proteins, mostly Fe transport</fullName>
    </submittedName>
</protein>
<keyword evidence="7" id="KW-1185">Reference proteome</keyword>
<dbReference type="SUPFAM" id="SSF49464">
    <property type="entry name" value="Carboxypeptidase regulatory domain-like"/>
    <property type="match status" value="1"/>
</dbReference>
<dbReference type="PANTHER" id="PTHR40980:SF4">
    <property type="entry name" value="TONB-DEPENDENT RECEPTOR-LIKE BETA-BARREL DOMAIN-CONTAINING PROTEIN"/>
    <property type="match status" value="1"/>
</dbReference>
<keyword evidence="6" id="KW-0675">Receptor</keyword>
<dbReference type="EMBL" id="FZOK01000005">
    <property type="protein sequence ID" value="SNS21352.1"/>
    <property type="molecule type" value="Genomic_DNA"/>
</dbReference>
<gene>
    <name evidence="6" type="ORF">SAMN06295967_105131</name>
</gene>
<accession>A0A239CNA7</accession>
<evidence type="ECO:0000256" key="1">
    <source>
        <dbReference type="ARBA" id="ARBA00004442"/>
    </source>
</evidence>
<dbReference type="InterPro" id="IPR008969">
    <property type="entry name" value="CarboxyPept-like_regulatory"/>
</dbReference>
<evidence type="ECO:0000313" key="6">
    <source>
        <dbReference type="EMBL" id="SNS21352.1"/>
    </source>
</evidence>
<feature type="domain" description="Outer membrane protein beta-barrel" evidence="5">
    <location>
        <begin position="405"/>
        <end position="812"/>
    </location>
</feature>
<dbReference type="InterPro" id="IPR012910">
    <property type="entry name" value="Plug_dom"/>
</dbReference>
<dbReference type="InterPro" id="IPR037066">
    <property type="entry name" value="Plug_dom_sf"/>
</dbReference>
<dbReference type="Gene3D" id="2.60.40.1120">
    <property type="entry name" value="Carboxypeptidase-like, regulatory domain"/>
    <property type="match status" value="1"/>
</dbReference>
<dbReference type="InterPro" id="IPR036942">
    <property type="entry name" value="Beta-barrel_TonB_sf"/>
</dbReference>
<dbReference type="Gene3D" id="2.40.170.20">
    <property type="entry name" value="TonB-dependent receptor, beta-barrel domain"/>
    <property type="match status" value="1"/>
</dbReference>
<evidence type="ECO:0000259" key="4">
    <source>
        <dbReference type="Pfam" id="PF07715"/>
    </source>
</evidence>
<name>A0A239CNA7_9BACT</name>
<dbReference type="Pfam" id="PF13715">
    <property type="entry name" value="CarbopepD_reg_2"/>
    <property type="match status" value="1"/>
</dbReference>
<feature type="domain" description="TonB-dependent receptor plug" evidence="4">
    <location>
        <begin position="157"/>
        <end position="235"/>
    </location>
</feature>
<proteinExistence type="predicted"/>